<reference evidence="3 4" key="1">
    <citation type="submission" date="2017-03" db="EMBL/GenBank/DDBJ databases">
        <title>WGS assembly of Porphyra umbilicalis.</title>
        <authorList>
            <person name="Brawley S.H."/>
            <person name="Blouin N.A."/>
            <person name="Ficko-Blean E."/>
            <person name="Wheeler G.L."/>
            <person name="Lohr M."/>
            <person name="Goodson H.V."/>
            <person name="Jenkins J.W."/>
            <person name="Blaby-Haas C.E."/>
            <person name="Helliwell K.E."/>
            <person name="Chan C."/>
            <person name="Marriage T."/>
            <person name="Bhattacharya D."/>
            <person name="Klein A.S."/>
            <person name="Badis Y."/>
            <person name="Brodie J."/>
            <person name="Cao Y."/>
            <person name="Collen J."/>
            <person name="Dittami S.M."/>
            <person name="Gachon C.M."/>
            <person name="Green B.R."/>
            <person name="Karpowicz S."/>
            <person name="Kim J.W."/>
            <person name="Kudahl U."/>
            <person name="Lin S."/>
            <person name="Michel G."/>
            <person name="Mittag M."/>
            <person name="Olson B.J."/>
            <person name="Pangilinan J."/>
            <person name="Peng Y."/>
            <person name="Qiu H."/>
            <person name="Shu S."/>
            <person name="Singer J.T."/>
            <person name="Smith A.G."/>
            <person name="Sprecher B.N."/>
            <person name="Wagner V."/>
            <person name="Wang W."/>
            <person name="Wang Z.-Y."/>
            <person name="Yan J."/>
            <person name="Yarish C."/>
            <person name="Zoeuner-Riek S."/>
            <person name="Zhuang Y."/>
            <person name="Zou Y."/>
            <person name="Lindquist E.A."/>
            <person name="Grimwood J."/>
            <person name="Barry K."/>
            <person name="Rokhsar D.S."/>
            <person name="Schmutz J."/>
            <person name="Stiller J.W."/>
            <person name="Grossman A.R."/>
            <person name="Prochnik S.E."/>
        </authorList>
    </citation>
    <scope>NUCLEOTIDE SEQUENCE [LARGE SCALE GENOMIC DNA]</scope>
    <source>
        <strain evidence="3">4086291</strain>
    </source>
</reference>
<dbReference type="InterPro" id="IPR027417">
    <property type="entry name" value="P-loop_NTPase"/>
</dbReference>
<protein>
    <recommendedName>
        <fullName evidence="1">ATP-dependent DNA helicase</fullName>
        <ecNumber evidence="1">5.6.2.3</ecNumber>
    </recommendedName>
</protein>
<keyword evidence="1" id="KW-0347">Helicase</keyword>
<dbReference type="SMART" id="SM00382">
    <property type="entry name" value="AAA"/>
    <property type="match status" value="1"/>
</dbReference>
<accession>A0A1X6P1Y9</accession>
<gene>
    <name evidence="3" type="ORF">BU14_0265s0002</name>
</gene>
<sequence>MVSGVVLDLYQEESFAHYRAGKNVGIFSPAGCGKSVVLRAIINDAVACHGQDAVGVLSWYGAAADLVGGQTVHSFFLCSTHLSSPKQMLSETLQRPALVAKLRKIRVLAIDEIFTLSAAWFRVFLRIIRGVSSSDMQMQPAGGVQVIVAGDPMQTLPVDLSSRPSDAVVFSSLTWRSLFLSWRGSMGILRGNHRQAADQQYAATLERLRLVRHEPADIHAINDTWNNFTDEQRLKMPQLRALNTSVDTYNNEQMQLLPGEAMAFDAADRAMGVTDEDNAKAREQLRRLGPSRLLIKEQAPVIATRRLSKTVPTGTVGVVLALTASGCMCSFKGERITLQRKEWVVYNDSGRVFGQRLHLPVLLAWAVTIHRAQGSELDSVCIDLTKDQWACDGLVYTALSRVRSFGSLCVPGLNDRLIKTNVACMAFWCGLCDR</sequence>
<comment type="similarity">
    <text evidence="1">Belongs to the helicase family.</text>
</comment>
<dbReference type="SUPFAM" id="SSF52540">
    <property type="entry name" value="P-loop containing nucleoside triphosphate hydrolases"/>
    <property type="match status" value="2"/>
</dbReference>
<evidence type="ECO:0000256" key="1">
    <source>
        <dbReference type="RuleBase" id="RU363044"/>
    </source>
</evidence>
<keyword evidence="1" id="KW-0227">DNA damage</keyword>
<dbReference type="InterPro" id="IPR003593">
    <property type="entry name" value="AAA+_ATPase"/>
</dbReference>
<organism evidence="3 4">
    <name type="scientific">Porphyra umbilicalis</name>
    <name type="common">Purple laver</name>
    <name type="synonym">Red alga</name>
    <dbReference type="NCBI Taxonomy" id="2786"/>
    <lineage>
        <taxon>Eukaryota</taxon>
        <taxon>Rhodophyta</taxon>
        <taxon>Bangiophyceae</taxon>
        <taxon>Bangiales</taxon>
        <taxon>Bangiaceae</taxon>
        <taxon>Porphyra</taxon>
    </lineage>
</organism>
<dbReference type="PANTHER" id="PTHR47642">
    <property type="entry name" value="ATP-DEPENDENT DNA HELICASE"/>
    <property type="match status" value="1"/>
</dbReference>
<dbReference type="Gene3D" id="3.40.50.300">
    <property type="entry name" value="P-loop containing nucleotide triphosphate hydrolases"/>
    <property type="match status" value="2"/>
</dbReference>
<comment type="catalytic activity">
    <reaction evidence="1">
        <text>ATP + H2O = ADP + phosphate + H(+)</text>
        <dbReference type="Rhea" id="RHEA:13065"/>
        <dbReference type="ChEBI" id="CHEBI:15377"/>
        <dbReference type="ChEBI" id="CHEBI:15378"/>
        <dbReference type="ChEBI" id="CHEBI:30616"/>
        <dbReference type="ChEBI" id="CHEBI:43474"/>
        <dbReference type="ChEBI" id="CHEBI:456216"/>
        <dbReference type="EC" id="5.6.2.3"/>
    </reaction>
</comment>
<name>A0A1X6P1Y9_PORUM</name>
<keyword evidence="1" id="KW-0378">Hydrolase</keyword>
<dbReference type="OrthoDB" id="432234at2759"/>
<keyword evidence="1" id="KW-0547">Nucleotide-binding</keyword>
<keyword evidence="4" id="KW-1185">Reference proteome</keyword>
<dbReference type="Proteomes" id="UP000218209">
    <property type="component" value="Unassembled WGS sequence"/>
</dbReference>
<keyword evidence="1" id="KW-0067">ATP-binding</keyword>
<evidence type="ECO:0000259" key="2">
    <source>
        <dbReference type="SMART" id="SM00382"/>
    </source>
</evidence>
<dbReference type="GO" id="GO:0006310">
    <property type="term" value="P:DNA recombination"/>
    <property type="evidence" value="ECO:0007669"/>
    <property type="project" value="UniProtKB-KW"/>
</dbReference>
<dbReference type="EC" id="5.6.2.3" evidence="1"/>
<dbReference type="GO" id="GO:0016887">
    <property type="term" value="F:ATP hydrolysis activity"/>
    <property type="evidence" value="ECO:0007669"/>
    <property type="project" value="RHEA"/>
</dbReference>
<feature type="domain" description="AAA+ ATPase" evidence="2">
    <location>
        <begin position="20"/>
        <end position="174"/>
    </location>
</feature>
<dbReference type="InterPro" id="IPR010285">
    <property type="entry name" value="DNA_helicase_pif1-like_DEAD"/>
</dbReference>
<dbReference type="CDD" id="cd18809">
    <property type="entry name" value="SF1_C_RecD"/>
    <property type="match status" value="1"/>
</dbReference>
<comment type="cofactor">
    <cofactor evidence="1">
        <name>Mg(2+)</name>
        <dbReference type="ChEBI" id="CHEBI:18420"/>
    </cofactor>
</comment>
<proteinExistence type="inferred from homology"/>
<dbReference type="GO" id="GO:0005524">
    <property type="term" value="F:ATP binding"/>
    <property type="evidence" value="ECO:0007669"/>
    <property type="project" value="UniProtKB-KW"/>
</dbReference>
<dbReference type="GO" id="GO:0000723">
    <property type="term" value="P:telomere maintenance"/>
    <property type="evidence" value="ECO:0007669"/>
    <property type="project" value="InterPro"/>
</dbReference>
<evidence type="ECO:0000313" key="4">
    <source>
        <dbReference type="Proteomes" id="UP000218209"/>
    </source>
</evidence>
<dbReference type="AlphaFoldDB" id="A0A1X6P1Y9"/>
<dbReference type="GO" id="GO:0043139">
    <property type="term" value="F:5'-3' DNA helicase activity"/>
    <property type="evidence" value="ECO:0007669"/>
    <property type="project" value="UniProtKB-EC"/>
</dbReference>
<keyword evidence="1" id="KW-0233">DNA recombination</keyword>
<evidence type="ECO:0000313" key="3">
    <source>
        <dbReference type="EMBL" id="OSX74837.1"/>
    </source>
</evidence>
<dbReference type="InterPro" id="IPR051055">
    <property type="entry name" value="PIF1_helicase"/>
</dbReference>
<keyword evidence="1" id="KW-0234">DNA repair</keyword>
<dbReference type="EMBL" id="KV918928">
    <property type="protein sequence ID" value="OSX74837.1"/>
    <property type="molecule type" value="Genomic_DNA"/>
</dbReference>
<dbReference type="Pfam" id="PF05970">
    <property type="entry name" value="PIF1"/>
    <property type="match status" value="1"/>
</dbReference>
<dbReference type="GO" id="GO:0006281">
    <property type="term" value="P:DNA repair"/>
    <property type="evidence" value="ECO:0007669"/>
    <property type="project" value="UniProtKB-KW"/>
</dbReference>